<accession>A0A2V2MW24</accession>
<evidence type="ECO:0000313" key="3">
    <source>
        <dbReference type="Proteomes" id="UP000245657"/>
    </source>
</evidence>
<dbReference type="RefSeq" id="WP_109968572.1">
    <property type="nucleotide sequence ID" value="NZ_CP176093.1"/>
</dbReference>
<proteinExistence type="predicted"/>
<protein>
    <submittedName>
        <fullName evidence="2">Uncharacterized protein</fullName>
    </submittedName>
</protein>
<keyword evidence="1" id="KW-0472">Membrane</keyword>
<organism evidence="2 3">
    <name type="scientific">Methanospirillum lacunae</name>
    <dbReference type="NCBI Taxonomy" id="668570"/>
    <lineage>
        <taxon>Archaea</taxon>
        <taxon>Methanobacteriati</taxon>
        <taxon>Methanobacteriota</taxon>
        <taxon>Stenosarchaea group</taxon>
        <taxon>Methanomicrobia</taxon>
        <taxon>Methanomicrobiales</taxon>
        <taxon>Methanospirillaceae</taxon>
        <taxon>Methanospirillum</taxon>
    </lineage>
</organism>
<name>A0A2V2MW24_9EURY</name>
<keyword evidence="3" id="KW-1185">Reference proteome</keyword>
<reference evidence="2 3" key="1">
    <citation type="submission" date="2018-05" db="EMBL/GenBank/DDBJ databases">
        <title>Draft genome of Methanospirillum lacunae Ki8-1.</title>
        <authorList>
            <person name="Dueholm M.S."/>
            <person name="Nielsen P.H."/>
            <person name="Bakmann L.F."/>
            <person name="Otzen D.E."/>
        </authorList>
    </citation>
    <scope>NUCLEOTIDE SEQUENCE [LARGE SCALE GENOMIC DNA]</scope>
    <source>
        <strain evidence="2 3">Ki8-1</strain>
    </source>
</reference>
<feature type="transmembrane region" description="Helical" evidence="1">
    <location>
        <begin position="20"/>
        <end position="43"/>
    </location>
</feature>
<dbReference type="GeneID" id="97548052"/>
<keyword evidence="1" id="KW-0812">Transmembrane</keyword>
<evidence type="ECO:0000313" key="2">
    <source>
        <dbReference type="EMBL" id="PWR72082.1"/>
    </source>
</evidence>
<keyword evidence="1" id="KW-1133">Transmembrane helix</keyword>
<comment type="caution">
    <text evidence="2">The sequence shown here is derived from an EMBL/GenBank/DDBJ whole genome shotgun (WGS) entry which is preliminary data.</text>
</comment>
<dbReference type="Proteomes" id="UP000245657">
    <property type="component" value="Unassembled WGS sequence"/>
</dbReference>
<dbReference type="AlphaFoldDB" id="A0A2V2MW24"/>
<dbReference type="OrthoDB" id="116009at2157"/>
<dbReference type="EMBL" id="QGMY01000007">
    <property type="protein sequence ID" value="PWR72082.1"/>
    <property type="molecule type" value="Genomic_DNA"/>
</dbReference>
<evidence type="ECO:0000256" key="1">
    <source>
        <dbReference type="SAM" id="Phobius"/>
    </source>
</evidence>
<gene>
    <name evidence="2" type="ORF">DK846_08820</name>
</gene>
<sequence length="231" mass="25530">MDNSLHSILCDIAQQNHQAAVRFCIAALGLIFITVICVTSSLADANQTITVNPIGEHTSGEKINITGTTSIDSCKQIGVEIIPKKYWDEIGAYAKGDSTGKVVFNPVAITSENIHPTGINLVRFNADRTQSQQNMDIPKDHVLATGAVVKNGQKDKTWSVMIDKTDDKKPLSPGTYHVNIWDATNQKKNDDNLMPNGWDIVHQKIYPSTGRINLWDAANQRDMQYAELIIK</sequence>